<evidence type="ECO:0000259" key="3">
    <source>
        <dbReference type="PROSITE" id="PS50801"/>
    </source>
</evidence>
<feature type="domain" description="STAS" evidence="3">
    <location>
        <begin position="1"/>
        <end position="109"/>
    </location>
</feature>
<dbReference type="EMBL" id="CP094537">
    <property type="protein sequence ID" value="UOE36653.1"/>
    <property type="molecule type" value="Genomic_DNA"/>
</dbReference>
<comment type="similarity">
    <text evidence="1 2">Belongs to the anti-sigma-factor antagonist family.</text>
</comment>
<dbReference type="Proteomes" id="UP000831390">
    <property type="component" value="Plasmid unnamed3"/>
</dbReference>
<dbReference type="PANTHER" id="PTHR33495">
    <property type="entry name" value="ANTI-SIGMA FACTOR ANTAGONIST TM_1081-RELATED-RELATED"/>
    <property type="match status" value="1"/>
</dbReference>
<dbReference type="Gene3D" id="3.30.750.24">
    <property type="entry name" value="STAS domain"/>
    <property type="match status" value="1"/>
</dbReference>
<evidence type="ECO:0000256" key="2">
    <source>
        <dbReference type="RuleBase" id="RU003749"/>
    </source>
</evidence>
<dbReference type="PROSITE" id="PS50801">
    <property type="entry name" value="STAS"/>
    <property type="match status" value="1"/>
</dbReference>
<dbReference type="Pfam" id="PF01740">
    <property type="entry name" value="STAS"/>
    <property type="match status" value="1"/>
</dbReference>
<accession>A0ABY4BBV9</accession>
<proteinExistence type="inferred from homology"/>
<keyword evidence="5" id="KW-1185">Reference proteome</keyword>
<evidence type="ECO:0000313" key="4">
    <source>
        <dbReference type="EMBL" id="UOE36653.1"/>
    </source>
</evidence>
<geneLocation type="plasmid" evidence="4 5">
    <name>unnamed3</name>
</geneLocation>
<dbReference type="RefSeq" id="WP_243520730.1">
    <property type="nucleotide sequence ID" value="NZ_CP094537.1"/>
</dbReference>
<reference evidence="4 5" key="1">
    <citation type="submission" date="2022-03" db="EMBL/GenBank/DDBJ databases">
        <title>Hymenobactersp. isolated from the air.</title>
        <authorList>
            <person name="Won M."/>
            <person name="Kwon S.-W."/>
        </authorList>
    </citation>
    <scope>NUCLEOTIDE SEQUENCE [LARGE SCALE GENOMIC DNA]</scope>
    <source>
        <strain evidence="4 5">KACC 22596</strain>
        <plasmid evidence="4 5">unnamed3</plasmid>
    </source>
</reference>
<dbReference type="NCBIfam" id="TIGR00377">
    <property type="entry name" value="ant_ant_sig"/>
    <property type="match status" value="1"/>
</dbReference>
<dbReference type="InterPro" id="IPR036513">
    <property type="entry name" value="STAS_dom_sf"/>
</dbReference>
<dbReference type="CDD" id="cd07043">
    <property type="entry name" value="STAS_anti-anti-sigma_factors"/>
    <property type="match status" value="1"/>
</dbReference>
<organism evidence="4 5">
    <name type="scientific">Hymenobacter monticola</name>
    <dbReference type="NCBI Taxonomy" id="1705399"/>
    <lineage>
        <taxon>Bacteria</taxon>
        <taxon>Pseudomonadati</taxon>
        <taxon>Bacteroidota</taxon>
        <taxon>Cytophagia</taxon>
        <taxon>Cytophagales</taxon>
        <taxon>Hymenobacteraceae</taxon>
        <taxon>Hymenobacter</taxon>
    </lineage>
</organism>
<dbReference type="SUPFAM" id="SSF52091">
    <property type="entry name" value="SpoIIaa-like"/>
    <property type="match status" value="1"/>
</dbReference>
<name>A0ABY4BBV9_9BACT</name>
<protein>
    <recommendedName>
        <fullName evidence="2">Anti-sigma factor antagonist</fullName>
    </recommendedName>
</protein>
<sequence>MKITQQASSDTVTLALDGELDASSSSILDESLGNPELLKYSKVLIDCSNLKYISSAGLGVFISHIKRLQDANVKLVFFNMKDKIFNVFEVLGLDALLTIVPTEVEAASA</sequence>
<dbReference type="InterPro" id="IPR003658">
    <property type="entry name" value="Anti-sigma_ant"/>
</dbReference>
<keyword evidence="4" id="KW-0614">Plasmid</keyword>
<dbReference type="PANTHER" id="PTHR33495:SF2">
    <property type="entry name" value="ANTI-SIGMA FACTOR ANTAGONIST TM_1081-RELATED"/>
    <property type="match status" value="1"/>
</dbReference>
<evidence type="ECO:0000313" key="5">
    <source>
        <dbReference type="Proteomes" id="UP000831390"/>
    </source>
</evidence>
<dbReference type="InterPro" id="IPR002645">
    <property type="entry name" value="STAS_dom"/>
</dbReference>
<gene>
    <name evidence="4" type="ORF">MTP16_25075</name>
</gene>
<evidence type="ECO:0000256" key="1">
    <source>
        <dbReference type="ARBA" id="ARBA00009013"/>
    </source>
</evidence>